<organism evidence="5 6">
    <name type="scientific">Eragrostis curvula</name>
    <name type="common">weeping love grass</name>
    <dbReference type="NCBI Taxonomy" id="38414"/>
    <lineage>
        <taxon>Eukaryota</taxon>
        <taxon>Viridiplantae</taxon>
        <taxon>Streptophyta</taxon>
        <taxon>Embryophyta</taxon>
        <taxon>Tracheophyta</taxon>
        <taxon>Spermatophyta</taxon>
        <taxon>Magnoliopsida</taxon>
        <taxon>Liliopsida</taxon>
        <taxon>Poales</taxon>
        <taxon>Poaceae</taxon>
        <taxon>PACMAD clade</taxon>
        <taxon>Chloridoideae</taxon>
        <taxon>Eragrostideae</taxon>
        <taxon>Eragrostidinae</taxon>
        <taxon>Eragrostis</taxon>
    </lineage>
</organism>
<reference evidence="5 6" key="1">
    <citation type="journal article" date="2019" name="Sci. Rep.">
        <title>A high-quality genome of Eragrostis curvula grass provides insights into Poaceae evolution and supports new strategies to enhance forage quality.</title>
        <authorList>
            <person name="Carballo J."/>
            <person name="Santos B.A.C.M."/>
            <person name="Zappacosta D."/>
            <person name="Garbus I."/>
            <person name="Selva J.P."/>
            <person name="Gallo C.A."/>
            <person name="Diaz A."/>
            <person name="Albertini E."/>
            <person name="Caccamo M."/>
            <person name="Echenique V."/>
        </authorList>
    </citation>
    <scope>NUCLEOTIDE SEQUENCE [LARGE SCALE GENOMIC DNA]</scope>
    <source>
        <strain evidence="6">cv. Victoria</strain>
        <tissue evidence="5">Leaf</tissue>
    </source>
</reference>
<evidence type="ECO:0000256" key="1">
    <source>
        <dbReference type="ARBA" id="ARBA00004167"/>
    </source>
</evidence>
<dbReference type="PANTHER" id="PTHR33138:SF75">
    <property type="entry name" value="WALL-ASSOCIATED RECEPTOR KINASE GALACTURONAN-BINDING DOMAIN-CONTAINING PROTEIN"/>
    <property type="match status" value="1"/>
</dbReference>
<evidence type="ECO:0000313" key="5">
    <source>
        <dbReference type="EMBL" id="TVU22058.1"/>
    </source>
</evidence>
<feature type="non-terminal residue" evidence="5">
    <location>
        <position position="1"/>
    </location>
</feature>
<sequence length="233" mass="25326">MAPSLLFLVLSSAWAALSLPLMLTTAADEQGGDPCSPHLCGNVNISFPFGIVPDQATDTNCGGIGFQVRCTNNTPYLGYNREGHWLLILDIFYGNESLLVADMHKLQDLNGSAKGSCRIPENNSSTKLAFPFTISPLNKELILYNCSEAPRKVQPGKELVETRCRNETFVRAGGRYDEESSSNYSLEGCSATVVPVLGGAGEVNASRYERLIRDGFLMTYQTPPWPTSPPARG</sequence>
<proteinExistence type="predicted"/>
<name>A0A5J9UFZ8_9POAL</name>
<accession>A0A5J9UFZ8</accession>
<dbReference type="AlphaFoldDB" id="A0A5J9UFZ8"/>
<evidence type="ECO:0000313" key="6">
    <source>
        <dbReference type="Proteomes" id="UP000324897"/>
    </source>
</evidence>
<dbReference type="Gramene" id="TVU22058">
    <property type="protein sequence ID" value="TVU22058"/>
    <property type="gene ID" value="EJB05_31734"/>
</dbReference>
<gene>
    <name evidence="5" type="ORF">EJB05_31734</name>
</gene>
<evidence type="ECO:0000259" key="4">
    <source>
        <dbReference type="Pfam" id="PF13947"/>
    </source>
</evidence>
<dbReference type="InterPro" id="IPR025287">
    <property type="entry name" value="WAK_GUB"/>
</dbReference>
<dbReference type="GO" id="GO:0030247">
    <property type="term" value="F:polysaccharide binding"/>
    <property type="evidence" value="ECO:0007669"/>
    <property type="project" value="InterPro"/>
</dbReference>
<dbReference type="Proteomes" id="UP000324897">
    <property type="component" value="Unassembled WGS sequence"/>
</dbReference>
<dbReference type="PANTHER" id="PTHR33138">
    <property type="entry name" value="OS01G0690200 PROTEIN"/>
    <property type="match status" value="1"/>
</dbReference>
<protein>
    <recommendedName>
        <fullName evidence="4">Wall-associated receptor kinase galacturonan-binding domain-containing protein</fullName>
    </recommendedName>
</protein>
<evidence type="ECO:0000256" key="3">
    <source>
        <dbReference type="SAM" id="SignalP"/>
    </source>
</evidence>
<dbReference type="Pfam" id="PF13947">
    <property type="entry name" value="GUB_WAK_bind"/>
    <property type="match status" value="1"/>
</dbReference>
<feature type="chain" id="PRO_5023833337" description="Wall-associated receptor kinase galacturonan-binding domain-containing protein" evidence="3">
    <location>
        <begin position="19"/>
        <end position="233"/>
    </location>
</feature>
<dbReference type="EMBL" id="RWGY01000026">
    <property type="protein sequence ID" value="TVU22058.1"/>
    <property type="molecule type" value="Genomic_DNA"/>
</dbReference>
<comment type="caution">
    <text evidence="5">The sequence shown here is derived from an EMBL/GenBank/DDBJ whole genome shotgun (WGS) entry which is preliminary data.</text>
</comment>
<evidence type="ECO:0000256" key="2">
    <source>
        <dbReference type="ARBA" id="ARBA00022729"/>
    </source>
</evidence>
<feature type="signal peptide" evidence="3">
    <location>
        <begin position="1"/>
        <end position="18"/>
    </location>
</feature>
<keyword evidence="2 3" id="KW-0732">Signal</keyword>
<comment type="subcellular location">
    <subcellularLocation>
        <location evidence="1">Membrane</location>
        <topology evidence="1">Single-pass membrane protein</topology>
    </subcellularLocation>
</comment>
<keyword evidence="6" id="KW-1185">Reference proteome</keyword>
<dbReference type="GO" id="GO:0016020">
    <property type="term" value="C:membrane"/>
    <property type="evidence" value="ECO:0007669"/>
    <property type="project" value="UniProtKB-SubCell"/>
</dbReference>
<feature type="domain" description="Wall-associated receptor kinase galacturonan-binding" evidence="4">
    <location>
        <begin position="35"/>
        <end position="102"/>
    </location>
</feature>
<dbReference type="OrthoDB" id="687559at2759"/>